<keyword evidence="7" id="KW-1185">Reference proteome</keyword>
<evidence type="ECO:0000256" key="2">
    <source>
        <dbReference type="ARBA" id="ARBA00022692"/>
    </source>
</evidence>
<dbReference type="InterPro" id="IPR001129">
    <property type="entry name" value="Membr-assoc_MAPEG"/>
</dbReference>
<dbReference type="EMBL" id="CALNXI010001343">
    <property type="protein sequence ID" value="CAH3165663.1"/>
    <property type="molecule type" value="Genomic_DNA"/>
</dbReference>
<evidence type="ECO:0000256" key="5">
    <source>
        <dbReference type="SAM" id="Phobius"/>
    </source>
</evidence>
<name>A0ABN8QK42_9CNID</name>
<dbReference type="SUPFAM" id="SSF161084">
    <property type="entry name" value="MAPEG domain-like"/>
    <property type="match status" value="1"/>
</dbReference>
<evidence type="ECO:0000313" key="6">
    <source>
        <dbReference type="EMBL" id="CAH3165663.1"/>
    </source>
</evidence>
<evidence type="ECO:0000256" key="3">
    <source>
        <dbReference type="ARBA" id="ARBA00022989"/>
    </source>
</evidence>
<dbReference type="Gene3D" id="1.20.120.550">
    <property type="entry name" value="Membrane associated eicosanoid/glutathione metabolism-like domain"/>
    <property type="match status" value="1"/>
</dbReference>
<proteinExistence type="predicted"/>
<sequence length="215" mass="24625">MVSLLAIYAGVIAVGNKRFATAAINPLDPSGKQFTELRQQYLQNTVEQFLLHSFSLLALSTYLSEEKMHWIPLLIVLFIIARALFFIGYSIDPLKRGQKMVLNYRNMAFIFLFCFTMTGLCIPFPKLHLPTLLDGVVFTLRWLIVSLVTICTGVVVVGITRFKTSAIKPLDPEERKFTELPQRYLQNTLEQFMLHSFSLVALSTYLSEENMHWIP</sequence>
<dbReference type="Pfam" id="PF01124">
    <property type="entry name" value="MAPEG"/>
    <property type="match status" value="1"/>
</dbReference>
<keyword evidence="3 5" id="KW-1133">Transmembrane helix</keyword>
<feature type="transmembrane region" description="Helical" evidence="5">
    <location>
        <begin position="70"/>
        <end position="91"/>
    </location>
</feature>
<gene>
    <name evidence="6" type="ORF">PEVE_00005417</name>
</gene>
<feature type="transmembrane region" description="Helical" evidence="5">
    <location>
        <begin position="137"/>
        <end position="159"/>
    </location>
</feature>
<evidence type="ECO:0000256" key="1">
    <source>
        <dbReference type="ARBA" id="ARBA00004370"/>
    </source>
</evidence>
<dbReference type="PANTHER" id="PTHR31004:SF1">
    <property type="entry name" value="TRANSMEMBRANE PROTEIN 79"/>
    <property type="match status" value="1"/>
</dbReference>
<dbReference type="Proteomes" id="UP001159427">
    <property type="component" value="Unassembled WGS sequence"/>
</dbReference>
<keyword evidence="2 5" id="KW-0812">Transmembrane</keyword>
<evidence type="ECO:0000313" key="7">
    <source>
        <dbReference type="Proteomes" id="UP001159427"/>
    </source>
</evidence>
<accession>A0ABN8QK42</accession>
<protein>
    <submittedName>
        <fullName evidence="6">Uncharacterized protein</fullName>
    </submittedName>
</protein>
<keyword evidence="4 5" id="KW-0472">Membrane</keyword>
<dbReference type="InterPro" id="IPR023352">
    <property type="entry name" value="MAPEG-like_dom_sf"/>
</dbReference>
<comment type="subcellular location">
    <subcellularLocation>
        <location evidence="1">Membrane</location>
    </subcellularLocation>
</comment>
<organism evidence="6 7">
    <name type="scientific">Porites evermanni</name>
    <dbReference type="NCBI Taxonomy" id="104178"/>
    <lineage>
        <taxon>Eukaryota</taxon>
        <taxon>Metazoa</taxon>
        <taxon>Cnidaria</taxon>
        <taxon>Anthozoa</taxon>
        <taxon>Hexacorallia</taxon>
        <taxon>Scleractinia</taxon>
        <taxon>Fungiina</taxon>
        <taxon>Poritidae</taxon>
        <taxon>Porites</taxon>
    </lineage>
</organism>
<feature type="non-terminal residue" evidence="6">
    <location>
        <position position="215"/>
    </location>
</feature>
<evidence type="ECO:0000256" key="4">
    <source>
        <dbReference type="ARBA" id="ARBA00023136"/>
    </source>
</evidence>
<dbReference type="PANTHER" id="PTHR31004">
    <property type="entry name" value="TRANSMEMBRANE PROTEIN 79"/>
    <property type="match status" value="1"/>
</dbReference>
<comment type="caution">
    <text evidence="6">The sequence shown here is derived from an EMBL/GenBank/DDBJ whole genome shotgun (WGS) entry which is preliminary data.</text>
</comment>
<reference evidence="6 7" key="1">
    <citation type="submission" date="2022-05" db="EMBL/GenBank/DDBJ databases">
        <authorList>
            <consortium name="Genoscope - CEA"/>
            <person name="William W."/>
        </authorList>
    </citation>
    <scope>NUCLEOTIDE SEQUENCE [LARGE SCALE GENOMIC DNA]</scope>
</reference>
<feature type="transmembrane region" description="Helical" evidence="5">
    <location>
        <begin position="103"/>
        <end position="125"/>
    </location>
</feature>